<organism evidence="1 2">
    <name type="scientific">Triplophysa tibetana</name>
    <dbReference type="NCBI Taxonomy" id="1572043"/>
    <lineage>
        <taxon>Eukaryota</taxon>
        <taxon>Metazoa</taxon>
        <taxon>Chordata</taxon>
        <taxon>Craniata</taxon>
        <taxon>Vertebrata</taxon>
        <taxon>Euteleostomi</taxon>
        <taxon>Actinopterygii</taxon>
        <taxon>Neopterygii</taxon>
        <taxon>Teleostei</taxon>
        <taxon>Ostariophysi</taxon>
        <taxon>Cypriniformes</taxon>
        <taxon>Nemacheilidae</taxon>
        <taxon>Triplophysa</taxon>
    </lineage>
</organism>
<name>A0A5A9PQQ7_9TELE</name>
<comment type="caution">
    <text evidence="1">The sequence shown here is derived from an EMBL/GenBank/DDBJ whole genome shotgun (WGS) entry which is preliminary data.</text>
</comment>
<dbReference type="AlphaFoldDB" id="A0A5A9PQQ7"/>
<dbReference type="Proteomes" id="UP000324632">
    <property type="component" value="Chromosome 3"/>
</dbReference>
<evidence type="ECO:0000313" key="1">
    <source>
        <dbReference type="EMBL" id="KAA0723097.1"/>
    </source>
</evidence>
<dbReference type="EMBL" id="SOYY01000003">
    <property type="protein sequence ID" value="KAA0723097.1"/>
    <property type="molecule type" value="Genomic_DNA"/>
</dbReference>
<accession>A0A5A9PQQ7</accession>
<sequence>MLQGENAFQFSTRAFFQYSLLKNYYQDPFARWLIISEEMEQSLKTKLKESNIQSKLQKLQMNPRMSSSSEYLDVANSVHSANLQVRLVVVLTLNTVPQYTDPRDSARTEI</sequence>
<keyword evidence="2" id="KW-1185">Reference proteome</keyword>
<reference evidence="1 2" key="1">
    <citation type="journal article" date="2019" name="Mol. Ecol. Resour.">
        <title>Chromosome-level genome assembly of Triplophysa tibetana, a fish adapted to the harsh high-altitude environment of the Tibetan Plateau.</title>
        <authorList>
            <person name="Yang X."/>
            <person name="Liu H."/>
            <person name="Ma Z."/>
            <person name="Zou Y."/>
            <person name="Zou M."/>
            <person name="Mao Y."/>
            <person name="Li X."/>
            <person name="Wang H."/>
            <person name="Chen T."/>
            <person name="Wang W."/>
            <person name="Yang R."/>
        </authorList>
    </citation>
    <scope>NUCLEOTIDE SEQUENCE [LARGE SCALE GENOMIC DNA]</scope>
    <source>
        <strain evidence="1">TTIB1903HZAU</strain>
        <tissue evidence="1">Muscle</tissue>
    </source>
</reference>
<evidence type="ECO:0000313" key="2">
    <source>
        <dbReference type="Proteomes" id="UP000324632"/>
    </source>
</evidence>
<proteinExistence type="predicted"/>
<protein>
    <submittedName>
        <fullName evidence="1">Uncharacterized protein</fullName>
    </submittedName>
</protein>
<gene>
    <name evidence="1" type="ORF">E1301_Tti005216</name>
</gene>